<dbReference type="SUPFAM" id="SSF46689">
    <property type="entry name" value="Homeodomain-like"/>
    <property type="match status" value="1"/>
</dbReference>
<accession>A0A1I4A930</accession>
<dbReference type="FunFam" id="3.40.50.300:FF:000006">
    <property type="entry name" value="DNA-binding transcriptional regulator NtrC"/>
    <property type="match status" value="1"/>
</dbReference>
<dbReference type="OrthoDB" id="9804019at2"/>
<feature type="domain" description="Sigma-54 factor interaction" evidence="19">
    <location>
        <begin position="146"/>
        <end position="376"/>
    </location>
</feature>
<dbReference type="InterPro" id="IPR058031">
    <property type="entry name" value="AAA_lid_NorR"/>
</dbReference>
<dbReference type="SMART" id="SM00448">
    <property type="entry name" value="REC"/>
    <property type="match status" value="1"/>
</dbReference>
<evidence type="ECO:0000256" key="7">
    <source>
        <dbReference type="ARBA" id="ARBA00022840"/>
    </source>
</evidence>
<dbReference type="PROSITE" id="PS50110">
    <property type="entry name" value="RESPONSE_REGULATORY"/>
    <property type="match status" value="1"/>
</dbReference>
<keyword evidence="6" id="KW-0547">Nucleotide-binding</keyword>
<gene>
    <name evidence="21" type="ORF">SAMN04488498_107212</name>
</gene>
<evidence type="ECO:0000259" key="19">
    <source>
        <dbReference type="PROSITE" id="PS50045"/>
    </source>
</evidence>
<evidence type="ECO:0000256" key="4">
    <source>
        <dbReference type="ARBA" id="ARBA00022491"/>
    </source>
</evidence>
<evidence type="ECO:0000256" key="14">
    <source>
        <dbReference type="ARBA" id="ARBA00029881"/>
    </source>
</evidence>
<dbReference type="GO" id="GO:0043565">
    <property type="term" value="F:sequence-specific DNA binding"/>
    <property type="evidence" value="ECO:0007669"/>
    <property type="project" value="InterPro"/>
</dbReference>
<reference evidence="21 22" key="1">
    <citation type="submission" date="2016-10" db="EMBL/GenBank/DDBJ databases">
        <authorList>
            <person name="Varghese N."/>
            <person name="Submissions S."/>
        </authorList>
    </citation>
    <scope>NUCLEOTIDE SEQUENCE [LARGE SCALE GENOMIC DNA]</scope>
    <source>
        <strain evidence="21 22">DSM 21822</strain>
    </source>
</reference>
<dbReference type="Gene3D" id="1.10.8.60">
    <property type="match status" value="1"/>
</dbReference>
<keyword evidence="8" id="KW-0902">Two-component regulatory system</keyword>
<keyword evidence="12" id="KW-0804">Transcription</keyword>
<sequence length="538" mass="57537">MTGAILIVDDDPVQRRLLEAAVVKSGYEAIAVDGGEAALATLDGPQSRDVAVVILDLMMPGLDGNGVLKAMRERGIGTPVIVQTAQGGIDTVVKAMRAGAFDFVVKPASPERLTSAIGNALKVEALGGEAKRVGRPAAGTLSFKDIVTRSDAMERVIRLGQKAAASNIPILIEGESGVGKELVARAIRGSGDRRSKPFVTVNCGAIPENLVESILFGHEKGSFTGATEKHAGKFVEAHSGTLFLDEIGDLPLDVQVKLLRAVQDGEVDPVGARSTVKVDIRLISATHRDLLQQVKDGGFREDLFYRLNVFPIFLPPLRDRRDDIPHLVRHFMARLGPAESRNRITGISRHALQILSAYDWPGNIRQLENAIFRAMVLCEGDTLAAEDFPQIRAQVEEVVLGENVPEPARTPEPKAAHGKTAMADEPGVAGAAGPGVAGAAGPGLAGATEPGVARLPVDRPRNEAARPQFGVLRALDERGNVRSLSDVELDMIKLAIDHYQGQMSEVARRLGIGRSTLYRKLKEHGIDPEAGRHDRLAS</sequence>
<dbReference type="PROSITE" id="PS00675">
    <property type="entry name" value="SIGMA54_INTERACT_1"/>
    <property type="match status" value="1"/>
</dbReference>
<keyword evidence="7" id="KW-0067">ATP-binding</keyword>
<dbReference type="EMBL" id="FOSL01000007">
    <property type="protein sequence ID" value="SFK52680.1"/>
    <property type="molecule type" value="Genomic_DNA"/>
</dbReference>
<name>A0A1I4A930_9HYPH</name>
<dbReference type="SUPFAM" id="SSF52540">
    <property type="entry name" value="P-loop containing nucleoside triphosphate hydrolases"/>
    <property type="match status" value="1"/>
</dbReference>
<dbReference type="InterPro" id="IPR002197">
    <property type="entry name" value="HTH_Fis"/>
</dbReference>
<dbReference type="Gene3D" id="3.40.50.300">
    <property type="entry name" value="P-loop containing nucleotide triphosphate hydrolases"/>
    <property type="match status" value="1"/>
</dbReference>
<dbReference type="PROSITE" id="PS00688">
    <property type="entry name" value="SIGMA54_INTERACT_3"/>
    <property type="match status" value="1"/>
</dbReference>
<keyword evidence="22" id="KW-1185">Reference proteome</keyword>
<dbReference type="GO" id="GO:0006355">
    <property type="term" value="P:regulation of DNA-templated transcription"/>
    <property type="evidence" value="ECO:0007669"/>
    <property type="project" value="InterPro"/>
</dbReference>
<dbReference type="SUPFAM" id="SSF52172">
    <property type="entry name" value="CheY-like"/>
    <property type="match status" value="1"/>
</dbReference>
<dbReference type="Proteomes" id="UP000323300">
    <property type="component" value="Unassembled WGS sequence"/>
</dbReference>
<feature type="region of interest" description="Disordered" evidence="18">
    <location>
        <begin position="404"/>
        <end position="435"/>
    </location>
</feature>
<keyword evidence="11" id="KW-0010">Activator</keyword>
<comment type="function">
    <text evidence="16">Member of the two-component regulatory system NtrB/NtrC, which controls expression of the nitrogen-regulated (ntr) genes in response to nitrogen limitation. Phosphorylated NtrC binds directly to DNA and stimulates the formation of open promoter-sigma54-RNA polymerase complexes.</text>
</comment>
<evidence type="ECO:0000313" key="22">
    <source>
        <dbReference type="Proteomes" id="UP000323300"/>
    </source>
</evidence>
<keyword evidence="3" id="KW-0963">Cytoplasm</keyword>
<evidence type="ECO:0000256" key="1">
    <source>
        <dbReference type="ARBA" id="ARBA00004496"/>
    </source>
</evidence>
<proteinExistence type="predicted"/>
<evidence type="ECO:0000256" key="11">
    <source>
        <dbReference type="ARBA" id="ARBA00023159"/>
    </source>
</evidence>
<evidence type="ECO:0000256" key="6">
    <source>
        <dbReference type="ARBA" id="ARBA00022741"/>
    </source>
</evidence>
<dbReference type="Gene3D" id="3.40.50.2300">
    <property type="match status" value="1"/>
</dbReference>
<dbReference type="PRINTS" id="PR01590">
    <property type="entry name" value="HTHFIS"/>
</dbReference>
<keyword evidence="5 17" id="KW-0597">Phosphoprotein</keyword>
<dbReference type="InterPro" id="IPR011006">
    <property type="entry name" value="CheY-like_superfamily"/>
</dbReference>
<dbReference type="Gene3D" id="1.10.10.60">
    <property type="entry name" value="Homeodomain-like"/>
    <property type="match status" value="1"/>
</dbReference>
<evidence type="ECO:0000256" key="5">
    <source>
        <dbReference type="ARBA" id="ARBA00022553"/>
    </source>
</evidence>
<evidence type="ECO:0000256" key="2">
    <source>
        <dbReference type="ARBA" id="ARBA00019059"/>
    </source>
</evidence>
<dbReference type="RefSeq" id="WP_149760800.1">
    <property type="nucleotide sequence ID" value="NZ_FOSL01000007.1"/>
</dbReference>
<dbReference type="InterPro" id="IPR027417">
    <property type="entry name" value="P-loop_NTPase"/>
</dbReference>
<keyword evidence="9" id="KW-0805">Transcription regulation</keyword>
<evidence type="ECO:0000256" key="10">
    <source>
        <dbReference type="ARBA" id="ARBA00023125"/>
    </source>
</evidence>
<keyword evidence="4" id="KW-0678">Repressor</keyword>
<dbReference type="InterPro" id="IPR003593">
    <property type="entry name" value="AAA+_ATPase"/>
</dbReference>
<evidence type="ECO:0000256" key="18">
    <source>
        <dbReference type="SAM" id="MobiDB-lite"/>
    </source>
</evidence>
<dbReference type="GO" id="GO:0005737">
    <property type="term" value="C:cytoplasm"/>
    <property type="evidence" value="ECO:0007669"/>
    <property type="project" value="UniProtKB-SubCell"/>
</dbReference>
<evidence type="ECO:0000256" key="16">
    <source>
        <dbReference type="ARBA" id="ARBA00043886"/>
    </source>
</evidence>
<evidence type="ECO:0000256" key="15">
    <source>
        <dbReference type="ARBA" id="ARBA00031910"/>
    </source>
</evidence>
<dbReference type="PANTHER" id="PTHR32071">
    <property type="entry name" value="TRANSCRIPTIONAL REGULATORY PROTEIN"/>
    <property type="match status" value="1"/>
</dbReference>
<dbReference type="Pfam" id="PF25601">
    <property type="entry name" value="AAA_lid_14"/>
    <property type="match status" value="1"/>
</dbReference>
<dbReference type="SMART" id="SM00382">
    <property type="entry name" value="AAA"/>
    <property type="match status" value="1"/>
</dbReference>
<evidence type="ECO:0000313" key="21">
    <source>
        <dbReference type="EMBL" id="SFK52680.1"/>
    </source>
</evidence>
<keyword evidence="13" id="KW-0535">Nitrogen fixation</keyword>
<evidence type="ECO:0000256" key="13">
    <source>
        <dbReference type="ARBA" id="ARBA00023231"/>
    </source>
</evidence>
<dbReference type="InterPro" id="IPR025944">
    <property type="entry name" value="Sigma_54_int_dom_CS"/>
</dbReference>
<keyword evidence="10 21" id="KW-0238">DNA-binding</keyword>
<dbReference type="PANTHER" id="PTHR32071:SF95">
    <property type="entry name" value="DNA-BINDING TRANSCRIPTIONAL REGULATOR NTRC"/>
    <property type="match status" value="1"/>
</dbReference>
<evidence type="ECO:0000256" key="12">
    <source>
        <dbReference type="ARBA" id="ARBA00023163"/>
    </source>
</evidence>
<dbReference type="Pfam" id="PF00158">
    <property type="entry name" value="Sigma54_activat"/>
    <property type="match status" value="1"/>
</dbReference>
<evidence type="ECO:0000259" key="20">
    <source>
        <dbReference type="PROSITE" id="PS50110"/>
    </source>
</evidence>
<protein>
    <recommendedName>
        <fullName evidence="2">DNA-binding transcriptional regulator NtrC</fullName>
    </recommendedName>
    <alternativeName>
        <fullName evidence="14">Nitrogen regulation protein NR(I)</fullName>
    </alternativeName>
    <alternativeName>
        <fullName evidence="15">Nitrogen regulator I</fullName>
    </alternativeName>
</protein>
<dbReference type="Pfam" id="PF00072">
    <property type="entry name" value="Response_reg"/>
    <property type="match status" value="1"/>
</dbReference>
<dbReference type="GO" id="GO:0005524">
    <property type="term" value="F:ATP binding"/>
    <property type="evidence" value="ECO:0007669"/>
    <property type="project" value="UniProtKB-KW"/>
</dbReference>
<evidence type="ECO:0000256" key="8">
    <source>
        <dbReference type="ARBA" id="ARBA00023012"/>
    </source>
</evidence>
<organism evidence="21 22">
    <name type="scientific">Neomesorhizobium albiziae</name>
    <dbReference type="NCBI Taxonomy" id="335020"/>
    <lineage>
        <taxon>Bacteria</taxon>
        <taxon>Pseudomonadati</taxon>
        <taxon>Pseudomonadota</taxon>
        <taxon>Alphaproteobacteria</taxon>
        <taxon>Hyphomicrobiales</taxon>
        <taxon>Phyllobacteriaceae</taxon>
        <taxon>Neomesorhizobium</taxon>
    </lineage>
</organism>
<dbReference type="InterPro" id="IPR025662">
    <property type="entry name" value="Sigma_54_int_dom_ATP-bd_1"/>
</dbReference>
<dbReference type="InterPro" id="IPR009057">
    <property type="entry name" value="Homeodomain-like_sf"/>
</dbReference>
<dbReference type="PROSITE" id="PS50045">
    <property type="entry name" value="SIGMA54_INTERACT_4"/>
    <property type="match status" value="1"/>
</dbReference>
<evidence type="ECO:0000256" key="3">
    <source>
        <dbReference type="ARBA" id="ARBA00022490"/>
    </source>
</evidence>
<dbReference type="CDD" id="cd00009">
    <property type="entry name" value="AAA"/>
    <property type="match status" value="1"/>
</dbReference>
<dbReference type="Pfam" id="PF02954">
    <property type="entry name" value="HTH_8"/>
    <property type="match status" value="1"/>
</dbReference>
<comment type="subcellular location">
    <subcellularLocation>
        <location evidence="1">Cytoplasm</location>
    </subcellularLocation>
</comment>
<feature type="modified residue" description="4-aspartylphosphate" evidence="17">
    <location>
        <position position="56"/>
    </location>
</feature>
<dbReference type="GO" id="GO:0000160">
    <property type="term" value="P:phosphorelay signal transduction system"/>
    <property type="evidence" value="ECO:0007669"/>
    <property type="project" value="UniProtKB-KW"/>
</dbReference>
<dbReference type="InterPro" id="IPR001789">
    <property type="entry name" value="Sig_transdc_resp-reg_receiver"/>
</dbReference>
<evidence type="ECO:0000256" key="17">
    <source>
        <dbReference type="PROSITE-ProRule" id="PRU00169"/>
    </source>
</evidence>
<feature type="domain" description="Response regulatory" evidence="20">
    <location>
        <begin position="4"/>
        <end position="121"/>
    </location>
</feature>
<evidence type="ECO:0000256" key="9">
    <source>
        <dbReference type="ARBA" id="ARBA00023015"/>
    </source>
</evidence>
<dbReference type="InterPro" id="IPR002078">
    <property type="entry name" value="Sigma_54_int"/>
</dbReference>
<dbReference type="AlphaFoldDB" id="A0A1I4A930"/>